<protein>
    <recommendedName>
        <fullName evidence="6">Large ribosomal subunit protein eL14</fullName>
    </recommendedName>
    <alternativeName>
        <fullName evidence="7">60S ribosomal protein L14</fullName>
    </alternativeName>
</protein>
<dbReference type="GO" id="GO:0045134">
    <property type="term" value="F:UDP phosphatase activity"/>
    <property type="evidence" value="ECO:0007669"/>
    <property type="project" value="TreeGrafter"/>
</dbReference>
<dbReference type="GO" id="GO:0005737">
    <property type="term" value="C:cytoplasm"/>
    <property type="evidence" value="ECO:0007669"/>
    <property type="project" value="UniProtKB-ARBA"/>
</dbReference>
<sequence length="608" mass="68178">MVSKLAAAIAFFFLLASLAVIVTVAVIQIHKKSYVSPGLKYGIVLDAGSSRTTVYVYQWPAEKENNTGVVNQTLRCDVQGPGISSFGLDTKQDEKTWNSFNDCMNKTKSIIPTVQYNGTPTYLGATAGMRLLRSKNETAASSILSTMQQYLQSWPFDFKGVSIITGQEEGIYGWITANYLMGNFVEKNLWNSWVRPHRAETTGSLDLGGASTQIAFSPEQDSKPNSTIAVVMYGYEYQVYTHSFQCYGRDEAEKRLLAALVQRSSGKSYTENPCYPQYYNTTMNAKYIFGSQCTAAQRPADYNPNQRLTILGTGDPALCRKEVLSIFNFTACPGEPNCSFDGVYQPDITGKFVAYSGFYYTTAALNLMGSFQLDNFNSSTWSFCSLEWPKLQEMHSSVKRIYLKSYCFSANYIYSLLVNGYKFNAQSWMQISFQREVDNSSISWSLGYMLNLTNMIPAEADLVKLPMTSSVFAGLLFMFTMLAILSLMFLVFKRYVEIGRVAYVSFGPHAGKLVAIIDVIDQNRALIDGPCSGVKRQAMPFKCMQLTDFVIKVPHSAGQKAVRKAWEKAEVNEKWSSSNWAKKILAKEKRNKIIKHEVKKLQKEAIKA</sequence>
<dbReference type="GO" id="GO:0015934">
    <property type="term" value="C:large ribosomal subunit"/>
    <property type="evidence" value="ECO:0007669"/>
    <property type="project" value="UniProtKB-ARBA"/>
</dbReference>
<dbReference type="FunFam" id="3.30.420.40:FF:000068">
    <property type="entry name" value="Ectonucleoside triphosphate diphosphohydrolase 1"/>
    <property type="match status" value="1"/>
</dbReference>
<dbReference type="PANTHER" id="PTHR11782">
    <property type="entry name" value="ADENOSINE/GUANOSINE DIPHOSPHATASE"/>
    <property type="match status" value="1"/>
</dbReference>
<dbReference type="PROSITE" id="PS01238">
    <property type="entry name" value="GDA1_CD39_NTPASE"/>
    <property type="match status" value="1"/>
</dbReference>
<evidence type="ECO:0000259" key="12">
    <source>
        <dbReference type="Pfam" id="PF01929"/>
    </source>
</evidence>
<evidence type="ECO:0000256" key="7">
    <source>
        <dbReference type="ARBA" id="ARBA00035318"/>
    </source>
</evidence>
<dbReference type="Pfam" id="PF01150">
    <property type="entry name" value="GDA1_CD39"/>
    <property type="match status" value="1"/>
</dbReference>
<feature type="transmembrane region" description="Helical" evidence="11">
    <location>
        <begin position="471"/>
        <end position="492"/>
    </location>
</feature>
<dbReference type="EMBL" id="SCEB01215242">
    <property type="protein sequence ID" value="RXM30582.1"/>
    <property type="molecule type" value="Genomic_DNA"/>
</dbReference>
<evidence type="ECO:0000256" key="11">
    <source>
        <dbReference type="SAM" id="Phobius"/>
    </source>
</evidence>
<evidence type="ECO:0000256" key="6">
    <source>
        <dbReference type="ARBA" id="ARBA00035215"/>
    </source>
</evidence>
<dbReference type="Proteomes" id="UP000289886">
    <property type="component" value="Unassembled WGS sequence"/>
</dbReference>
<dbReference type="Gene3D" id="2.30.30.30">
    <property type="match status" value="1"/>
</dbReference>
<evidence type="ECO:0000256" key="5">
    <source>
        <dbReference type="ARBA" id="ARBA00023274"/>
    </source>
</evidence>
<name>A0A444U5V2_ACIRT</name>
<feature type="active site" description="Proton acceptor" evidence="8">
    <location>
        <position position="169"/>
    </location>
</feature>
<evidence type="ECO:0000313" key="13">
    <source>
        <dbReference type="EMBL" id="RXM30582.1"/>
    </source>
</evidence>
<comment type="similarity">
    <text evidence="2 10">Belongs to the GDA1/CD39 NTPase family.</text>
</comment>
<dbReference type="InterPro" id="IPR000407">
    <property type="entry name" value="GDA1_CD39_NTPase"/>
</dbReference>
<dbReference type="GO" id="GO:0005886">
    <property type="term" value="C:plasma membrane"/>
    <property type="evidence" value="ECO:0007669"/>
    <property type="project" value="TreeGrafter"/>
</dbReference>
<evidence type="ECO:0000256" key="10">
    <source>
        <dbReference type="RuleBase" id="RU003833"/>
    </source>
</evidence>
<evidence type="ECO:0000256" key="2">
    <source>
        <dbReference type="ARBA" id="ARBA00009283"/>
    </source>
</evidence>
<evidence type="ECO:0000256" key="3">
    <source>
        <dbReference type="ARBA" id="ARBA00022801"/>
    </source>
</evidence>
<dbReference type="GO" id="GO:0009134">
    <property type="term" value="P:nucleoside diphosphate catabolic process"/>
    <property type="evidence" value="ECO:0007669"/>
    <property type="project" value="TreeGrafter"/>
</dbReference>
<evidence type="ECO:0000256" key="9">
    <source>
        <dbReference type="PIRSR" id="PIRSR600407-2"/>
    </source>
</evidence>
<dbReference type="Gene3D" id="3.30.420.40">
    <property type="match status" value="1"/>
</dbReference>
<evidence type="ECO:0000256" key="1">
    <source>
        <dbReference type="ARBA" id="ARBA00006592"/>
    </source>
</evidence>
<keyword evidence="9" id="KW-0067">ATP-binding</keyword>
<dbReference type="Gene3D" id="3.30.420.150">
    <property type="entry name" value="Exopolyphosphatase. Domain 2"/>
    <property type="match status" value="1"/>
</dbReference>
<dbReference type="InterPro" id="IPR008991">
    <property type="entry name" value="Translation_prot_SH3-like_sf"/>
</dbReference>
<feature type="domain" description="Large ribosomal subunit protein eL14" evidence="12">
    <location>
        <begin position="535"/>
        <end position="592"/>
    </location>
</feature>
<keyword evidence="11" id="KW-1133">Transmembrane helix</keyword>
<dbReference type="Pfam" id="PF01929">
    <property type="entry name" value="Ribosomal_L14e"/>
    <property type="match status" value="1"/>
</dbReference>
<evidence type="ECO:0000313" key="14">
    <source>
        <dbReference type="Proteomes" id="UP000289886"/>
    </source>
</evidence>
<dbReference type="PANTHER" id="PTHR11782:SF38">
    <property type="entry name" value="ECTONUCLEOSIDE TRIPHOSPHATE DIPHOSPHOHYDROLASE 3"/>
    <property type="match status" value="1"/>
</dbReference>
<dbReference type="AlphaFoldDB" id="A0A444U5V2"/>
<evidence type="ECO:0000256" key="8">
    <source>
        <dbReference type="PIRSR" id="PIRSR600407-1"/>
    </source>
</evidence>
<dbReference type="SUPFAM" id="SSF50104">
    <property type="entry name" value="Translation proteins SH3-like domain"/>
    <property type="match status" value="1"/>
</dbReference>
<comment type="similarity">
    <text evidence="1">Belongs to the eukaryotic ribosomal protein eL14 family.</text>
</comment>
<keyword evidence="5" id="KW-0687">Ribonucleoprotein</keyword>
<gene>
    <name evidence="13" type="ORF">EOD39_7757</name>
</gene>
<keyword evidence="11" id="KW-0812">Transmembrane</keyword>
<keyword evidence="9" id="KW-0547">Nucleotide-binding</keyword>
<keyword evidence="3 10" id="KW-0378">Hydrolase</keyword>
<organism evidence="13 14">
    <name type="scientific">Acipenser ruthenus</name>
    <name type="common">Sterlet sturgeon</name>
    <dbReference type="NCBI Taxonomy" id="7906"/>
    <lineage>
        <taxon>Eukaryota</taxon>
        <taxon>Metazoa</taxon>
        <taxon>Chordata</taxon>
        <taxon>Craniata</taxon>
        <taxon>Vertebrata</taxon>
        <taxon>Euteleostomi</taxon>
        <taxon>Actinopterygii</taxon>
        <taxon>Chondrostei</taxon>
        <taxon>Acipenseriformes</taxon>
        <taxon>Acipenseridae</taxon>
        <taxon>Acipenser</taxon>
    </lineage>
</organism>
<dbReference type="GO" id="GO:0004382">
    <property type="term" value="F:GDP phosphatase activity"/>
    <property type="evidence" value="ECO:0007669"/>
    <property type="project" value="TreeGrafter"/>
</dbReference>
<dbReference type="GO" id="GO:0005524">
    <property type="term" value="F:ATP binding"/>
    <property type="evidence" value="ECO:0007669"/>
    <property type="project" value="UniProtKB-KW"/>
</dbReference>
<dbReference type="GO" id="GO:0003735">
    <property type="term" value="F:structural constituent of ribosome"/>
    <property type="evidence" value="ECO:0007669"/>
    <property type="project" value="InterPro"/>
</dbReference>
<feature type="binding site" evidence="9">
    <location>
        <begin position="209"/>
        <end position="213"/>
    </location>
    <ligand>
        <name>ATP</name>
        <dbReference type="ChEBI" id="CHEBI:30616"/>
    </ligand>
</feature>
<dbReference type="FunFam" id="2.30.30.30:FF:000022">
    <property type="entry name" value="60S ribosomal protein L14"/>
    <property type="match status" value="1"/>
</dbReference>
<dbReference type="GO" id="GO:0006412">
    <property type="term" value="P:translation"/>
    <property type="evidence" value="ECO:0007669"/>
    <property type="project" value="InterPro"/>
</dbReference>
<evidence type="ECO:0000256" key="4">
    <source>
        <dbReference type="ARBA" id="ARBA00022980"/>
    </source>
</evidence>
<proteinExistence type="inferred from homology"/>
<comment type="caution">
    <text evidence="13">The sequence shown here is derived from an EMBL/GenBank/DDBJ whole genome shotgun (WGS) entry which is preliminary data.</text>
</comment>
<keyword evidence="14" id="KW-1185">Reference proteome</keyword>
<dbReference type="CDD" id="cd23702">
    <property type="entry name" value="eL14"/>
    <property type="match status" value="1"/>
</dbReference>
<dbReference type="GO" id="GO:0017111">
    <property type="term" value="F:ribonucleoside triphosphate phosphatase activity"/>
    <property type="evidence" value="ECO:0007669"/>
    <property type="project" value="TreeGrafter"/>
</dbReference>
<keyword evidence="11" id="KW-0472">Membrane</keyword>
<keyword evidence="4" id="KW-0689">Ribosomal protein</keyword>
<dbReference type="InterPro" id="IPR014722">
    <property type="entry name" value="Rib_uL2_dom2"/>
</dbReference>
<accession>A0A444U5V2</accession>
<reference evidence="13 14" key="1">
    <citation type="submission" date="2019-01" db="EMBL/GenBank/DDBJ databases">
        <title>Draft Genome and Complete Hox-Cluster Characterization of the Sterlet Sturgeon (Acipenser ruthenus).</title>
        <authorList>
            <person name="Wei Q."/>
        </authorList>
    </citation>
    <scope>NUCLEOTIDE SEQUENCE [LARGE SCALE GENOMIC DNA]</scope>
    <source>
        <strain evidence="13">WHYD16114868_AA</strain>
        <tissue evidence="13">Blood</tissue>
    </source>
</reference>
<dbReference type="InterPro" id="IPR002784">
    <property type="entry name" value="Ribosomal_eL14_dom"/>
</dbReference>